<dbReference type="Proteomes" id="UP000199045">
    <property type="component" value="Unassembled WGS sequence"/>
</dbReference>
<evidence type="ECO:0000256" key="1">
    <source>
        <dbReference type="SAM" id="MobiDB-lite"/>
    </source>
</evidence>
<sequence length="91" mass="9253">MLTGKNIFMKMNHKGKLFLAGLFIAGGMFLASCGGGNNTNTDSTSVGGPDTASVTPDTASSEIPPGAINPGEDSSRYGTGTGDSSRNRNPQ</sequence>
<feature type="compositionally biased region" description="Polar residues" evidence="1">
    <location>
        <begin position="76"/>
        <end position="91"/>
    </location>
</feature>
<gene>
    <name evidence="3" type="ORF">SAMN04488121_108272</name>
</gene>
<name>A0A1G7ZHR1_CHIFI</name>
<evidence type="ECO:0000256" key="2">
    <source>
        <dbReference type="SAM" id="SignalP"/>
    </source>
</evidence>
<evidence type="ECO:0000313" key="3">
    <source>
        <dbReference type="EMBL" id="SDH08145.1"/>
    </source>
</evidence>
<feature type="signal peptide" evidence="2">
    <location>
        <begin position="1"/>
        <end position="31"/>
    </location>
</feature>
<organism evidence="3 4">
    <name type="scientific">Chitinophaga filiformis</name>
    <name type="common">Myxococcus filiformis</name>
    <name type="synonym">Flexibacter filiformis</name>
    <dbReference type="NCBI Taxonomy" id="104663"/>
    <lineage>
        <taxon>Bacteria</taxon>
        <taxon>Pseudomonadati</taxon>
        <taxon>Bacteroidota</taxon>
        <taxon>Chitinophagia</taxon>
        <taxon>Chitinophagales</taxon>
        <taxon>Chitinophagaceae</taxon>
        <taxon>Chitinophaga</taxon>
    </lineage>
</organism>
<keyword evidence="2" id="KW-0732">Signal</keyword>
<feature type="compositionally biased region" description="Polar residues" evidence="1">
    <location>
        <begin position="38"/>
        <end position="61"/>
    </location>
</feature>
<protein>
    <submittedName>
        <fullName evidence="3">Uncharacterized protein</fullName>
    </submittedName>
</protein>
<reference evidence="3 4" key="1">
    <citation type="submission" date="2016-10" db="EMBL/GenBank/DDBJ databases">
        <authorList>
            <person name="de Groot N.N."/>
        </authorList>
    </citation>
    <scope>NUCLEOTIDE SEQUENCE [LARGE SCALE GENOMIC DNA]</scope>
    <source>
        <strain evidence="3 4">DSM 527</strain>
    </source>
</reference>
<evidence type="ECO:0000313" key="4">
    <source>
        <dbReference type="Proteomes" id="UP000199045"/>
    </source>
</evidence>
<dbReference type="EMBL" id="FNBN01000008">
    <property type="protein sequence ID" value="SDH08145.1"/>
    <property type="molecule type" value="Genomic_DNA"/>
</dbReference>
<proteinExistence type="predicted"/>
<feature type="chain" id="PRO_5011500882" evidence="2">
    <location>
        <begin position="32"/>
        <end position="91"/>
    </location>
</feature>
<accession>A0A1G7ZHR1</accession>
<dbReference type="STRING" id="104663.SAMN04488121_108272"/>
<feature type="region of interest" description="Disordered" evidence="1">
    <location>
        <begin position="34"/>
        <end position="91"/>
    </location>
</feature>
<dbReference type="AlphaFoldDB" id="A0A1G7ZHR1"/>
<dbReference type="PROSITE" id="PS51257">
    <property type="entry name" value="PROKAR_LIPOPROTEIN"/>
    <property type="match status" value="1"/>
</dbReference>